<dbReference type="InterPro" id="IPR019826">
    <property type="entry name" value="Carboxylesterase_B_AS"/>
</dbReference>
<accession>A0A1R3RA14</accession>
<dbReference type="EMBL" id="KV907511">
    <property type="protein sequence ID" value="OOF91326.1"/>
    <property type="molecule type" value="Genomic_DNA"/>
</dbReference>
<evidence type="ECO:0000313" key="5">
    <source>
        <dbReference type="EMBL" id="OOF91326.1"/>
    </source>
</evidence>
<keyword evidence="3" id="KW-0732">Signal</keyword>
<feature type="signal peptide" evidence="3">
    <location>
        <begin position="1"/>
        <end position="20"/>
    </location>
</feature>
<dbReference type="PANTHER" id="PTHR43918:SF4">
    <property type="entry name" value="CARBOXYLIC ESTER HYDROLASE"/>
    <property type="match status" value="1"/>
</dbReference>
<dbReference type="EC" id="3.1.1.-" evidence="3"/>
<evidence type="ECO:0000256" key="1">
    <source>
        <dbReference type="ARBA" id="ARBA00005964"/>
    </source>
</evidence>
<sequence>MARNLVSGAFWLSLAAAVSALPDERHIVERNAGGDLSSVPSVTLNNTVFVGRSLPEFDQELFLGIKFADEPVRFTPSTLKSAYSANDSDSGLYASGVDASGAVLYNATEYGYDCPGYGSDNVELAELGWAKFGENCMNLNVVRPKRGSDELLPVMIWIFGGGWMEGATADPRYNLSYILHQGALNDKPVLGVSINYRVAAFGFLNSEEVMASGNTNLGLRDQRVALHWVKQNIEAFGGDPEKITIWGESAGAYSVGAHLVTNDGDNEGLFRAAIMESGNAVGPPWNGTEWYQPMYDQIVNATNCTTAADTLQCLREVPFDSLYAVAYSGLEWFGTIDGIFLKEYPQISITEGRFAKVPILHGTNTDEGVSFGTTGTNTDEECIQQLTASKRWNLNQDQATTILGLYPNISALGCPYGWGNVTWPARGYEYKRYESMAGDICMFAPRRLLGQNMAKYEENVYAYRWDVAALNDTSVIGVEHFAEIPFIFANPVQNITALGSDPARLALGNLAARMWTAFATDLDPNGHGVSDIPPWPKYDPSDPSNFVFRVPRTESYVEEDTFRAEGIEYINTIVR</sequence>
<reference evidence="6" key="1">
    <citation type="journal article" date="2017" name="Genome Biol.">
        <title>Comparative genomics reveals high biological diversity and specific adaptations in the industrially and medically important fungal genus Aspergillus.</title>
        <authorList>
            <person name="de Vries R.P."/>
            <person name="Riley R."/>
            <person name="Wiebenga A."/>
            <person name="Aguilar-Osorio G."/>
            <person name="Amillis S."/>
            <person name="Uchima C.A."/>
            <person name="Anderluh G."/>
            <person name="Asadollahi M."/>
            <person name="Askin M."/>
            <person name="Barry K."/>
            <person name="Battaglia E."/>
            <person name="Bayram O."/>
            <person name="Benocci T."/>
            <person name="Braus-Stromeyer S.A."/>
            <person name="Caldana C."/>
            <person name="Canovas D."/>
            <person name="Cerqueira G.C."/>
            <person name="Chen F."/>
            <person name="Chen W."/>
            <person name="Choi C."/>
            <person name="Clum A."/>
            <person name="Dos Santos R.A."/>
            <person name="Damasio A.R."/>
            <person name="Diallinas G."/>
            <person name="Emri T."/>
            <person name="Fekete E."/>
            <person name="Flipphi M."/>
            <person name="Freyberg S."/>
            <person name="Gallo A."/>
            <person name="Gournas C."/>
            <person name="Habgood R."/>
            <person name="Hainaut M."/>
            <person name="Harispe M.L."/>
            <person name="Henrissat B."/>
            <person name="Hilden K.S."/>
            <person name="Hope R."/>
            <person name="Hossain A."/>
            <person name="Karabika E."/>
            <person name="Karaffa L."/>
            <person name="Karanyi Z."/>
            <person name="Krasevec N."/>
            <person name="Kuo A."/>
            <person name="Kusch H."/>
            <person name="LaButti K."/>
            <person name="Lagendijk E.L."/>
            <person name="Lapidus A."/>
            <person name="Levasseur A."/>
            <person name="Lindquist E."/>
            <person name="Lipzen A."/>
            <person name="Logrieco A.F."/>
            <person name="MacCabe A."/>
            <person name="Maekelae M.R."/>
            <person name="Malavazi I."/>
            <person name="Melin P."/>
            <person name="Meyer V."/>
            <person name="Mielnichuk N."/>
            <person name="Miskei M."/>
            <person name="Molnar A.P."/>
            <person name="Mule G."/>
            <person name="Ngan C.Y."/>
            <person name="Orejas M."/>
            <person name="Orosz E."/>
            <person name="Ouedraogo J.P."/>
            <person name="Overkamp K.M."/>
            <person name="Park H.-S."/>
            <person name="Perrone G."/>
            <person name="Piumi F."/>
            <person name="Punt P.J."/>
            <person name="Ram A.F."/>
            <person name="Ramon A."/>
            <person name="Rauscher S."/>
            <person name="Record E."/>
            <person name="Riano-Pachon D.M."/>
            <person name="Robert V."/>
            <person name="Roehrig J."/>
            <person name="Ruller R."/>
            <person name="Salamov A."/>
            <person name="Salih N.S."/>
            <person name="Samson R.A."/>
            <person name="Sandor E."/>
            <person name="Sanguinetti M."/>
            <person name="Schuetze T."/>
            <person name="Sepcic K."/>
            <person name="Shelest E."/>
            <person name="Sherlock G."/>
            <person name="Sophianopoulou V."/>
            <person name="Squina F.M."/>
            <person name="Sun H."/>
            <person name="Susca A."/>
            <person name="Todd R.B."/>
            <person name="Tsang A."/>
            <person name="Unkles S.E."/>
            <person name="van de Wiele N."/>
            <person name="van Rossen-Uffink D."/>
            <person name="Oliveira J.V."/>
            <person name="Vesth T.C."/>
            <person name="Visser J."/>
            <person name="Yu J.-H."/>
            <person name="Zhou M."/>
            <person name="Andersen M.R."/>
            <person name="Archer D.B."/>
            <person name="Baker S.E."/>
            <person name="Benoit I."/>
            <person name="Brakhage A.A."/>
            <person name="Braus G.H."/>
            <person name="Fischer R."/>
            <person name="Frisvad J.C."/>
            <person name="Goldman G.H."/>
            <person name="Houbraken J."/>
            <person name="Oakley B."/>
            <person name="Pocsi I."/>
            <person name="Scazzocchio C."/>
            <person name="Seiboth B."/>
            <person name="vanKuyk P.A."/>
            <person name="Wortman J."/>
            <person name="Dyer P.S."/>
            <person name="Grigoriev I.V."/>
        </authorList>
    </citation>
    <scope>NUCLEOTIDE SEQUENCE [LARGE SCALE GENOMIC DNA]</scope>
    <source>
        <strain evidence="6">ITEM 5010</strain>
    </source>
</reference>
<evidence type="ECO:0000256" key="2">
    <source>
        <dbReference type="ARBA" id="ARBA00022801"/>
    </source>
</evidence>
<dbReference type="AlphaFoldDB" id="A0A1R3RA14"/>
<dbReference type="Gene3D" id="3.40.50.1820">
    <property type="entry name" value="alpha/beta hydrolase"/>
    <property type="match status" value="1"/>
</dbReference>
<evidence type="ECO:0000256" key="3">
    <source>
        <dbReference type="RuleBase" id="RU361235"/>
    </source>
</evidence>
<dbReference type="SUPFAM" id="SSF53474">
    <property type="entry name" value="alpha/beta-Hydrolases"/>
    <property type="match status" value="1"/>
</dbReference>
<dbReference type="GO" id="GO:0052689">
    <property type="term" value="F:carboxylic ester hydrolase activity"/>
    <property type="evidence" value="ECO:0007669"/>
    <property type="project" value="TreeGrafter"/>
</dbReference>
<dbReference type="OrthoDB" id="408631at2759"/>
<evidence type="ECO:0000259" key="4">
    <source>
        <dbReference type="Pfam" id="PF00135"/>
    </source>
</evidence>
<evidence type="ECO:0000313" key="6">
    <source>
        <dbReference type="Proteomes" id="UP000188318"/>
    </source>
</evidence>
<feature type="domain" description="Carboxylesterase type B" evidence="4">
    <location>
        <begin position="105"/>
        <end position="543"/>
    </location>
</feature>
<dbReference type="InterPro" id="IPR029058">
    <property type="entry name" value="AB_hydrolase_fold"/>
</dbReference>
<dbReference type="VEuPathDB" id="FungiDB:ASPCADRAFT_134341"/>
<dbReference type="PROSITE" id="PS00122">
    <property type="entry name" value="CARBOXYLESTERASE_B_1"/>
    <property type="match status" value="1"/>
</dbReference>
<gene>
    <name evidence="5" type="ORF">ASPCADRAFT_134341</name>
</gene>
<feature type="chain" id="PRO_5011831808" description="Carboxylic ester hydrolase" evidence="3">
    <location>
        <begin position="21"/>
        <end position="575"/>
    </location>
</feature>
<dbReference type="OMA" id="EYGYDCP"/>
<organism evidence="5 6">
    <name type="scientific">Aspergillus carbonarius (strain ITEM 5010)</name>
    <dbReference type="NCBI Taxonomy" id="602072"/>
    <lineage>
        <taxon>Eukaryota</taxon>
        <taxon>Fungi</taxon>
        <taxon>Dikarya</taxon>
        <taxon>Ascomycota</taxon>
        <taxon>Pezizomycotina</taxon>
        <taxon>Eurotiomycetes</taxon>
        <taxon>Eurotiomycetidae</taxon>
        <taxon>Eurotiales</taxon>
        <taxon>Aspergillaceae</taxon>
        <taxon>Aspergillus</taxon>
        <taxon>Aspergillus subgen. Circumdati</taxon>
    </lineage>
</organism>
<dbReference type="Proteomes" id="UP000188318">
    <property type="component" value="Unassembled WGS sequence"/>
</dbReference>
<dbReference type="PANTHER" id="PTHR43918">
    <property type="entry name" value="ACETYLCHOLINESTERASE"/>
    <property type="match status" value="1"/>
</dbReference>
<keyword evidence="6" id="KW-1185">Reference proteome</keyword>
<dbReference type="InterPro" id="IPR002018">
    <property type="entry name" value="CarbesteraseB"/>
</dbReference>
<dbReference type="Pfam" id="PF00135">
    <property type="entry name" value="COesterase"/>
    <property type="match status" value="1"/>
</dbReference>
<name>A0A1R3RA14_ASPC5</name>
<comment type="similarity">
    <text evidence="1 3">Belongs to the type-B carboxylesterase/lipase family.</text>
</comment>
<dbReference type="InterPro" id="IPR050654">
    <property type="entry name" value="AChE-related_enzymes"/>
</dbReference>
<proteinExistence type="inferred from homology"/>
<protein>
    <recommendedName>
        <fullName evidence="3">Carboxylic ester hydrolase</fullName>
        <ecNumber evidence="3">3.1.1.-</ecNumber>
    </recommendedName>
</protein>
<dbReference type="STRING" id="602072.A0A1R3RA14"/>
<keyword evidence="2 3" id="KW-0378">Hydrolase</keyword>